<dbReference type="GO" id="GO:0016787">
    <property type="term" value="F:hydrolase activity"/>
    <property type="evidence" value="ECO:0007669"/>
    <property type="project" value="UniProtKB-KW"/>
</dbReference>
<accession>A0ABR2J481</accession>
<dbReference type="SUPFAM" id="SSF52540">
    <property type="entry name" value="P-loop containing nucleoside triphosphate hydrolases"/>
    <property type="match status" value="1"/>
</dbReference>
<protein>
    <submittedName>
        <fullName evidence="2">P-loop containing nucleoside triphosphate hydrolase protein</fullName>
    </submittedName>
</protein>
<comment type="caution">
    <text evidence="2">The sequence shown here is derived from an EMBL/GenBank/DDBJ whole genome shotgun (WGS) entry which is preliminary data.</text>
</comment>
<dbReference type="PANTHER" id="PTHR11566">
    <property type="entry name" value="DYNAMIN"/>
    <property type="match status" value="1"/>
</dbReference>
<name>A0ABR2J481_9PEZI</name>
<evidence type="ECO:0000313" key="2">
    <source>
        <dbReference type="EMBL" id="KAK8872445.1"/>
    </source>
</evidence>
<dbReference type="PANTHER" id="PTHR11566:SF21">
    <property type="entry name" value="DYNAMIN RELATED PROTEIN 1, ISOFORM A"/>
    <property type="match status" value="1"/>
</dbReference>
<dbReference type="SMART" id="SM00053">
    <property type="entry name" value="DYNc"/>
    <property type="match status" value="1"/>
</dbReference>
<dbReference type="EMBL" id="JAPCWZ010000003">
    <property type="protein sequence ID" value="KAK8872445.1"/>
    <property type="molecule type" value="Genomic_DNA"/>
</dbReference>
<evidence type="ECO:0000259" key="1">
    <source>
        <dbReference type="PROSITE" id="PS51718"/>
    </source>
</evidence>
<dbReference type="CDD" id="cd08771">
    <property type="entry name" value="DLP_1"/>
    <property type="match status" value="1"/>
</dbReference>
<dbReference type="InterPro" id="IPR001401">
    <property type="entry name" value="Dynamin_GTPase"/>
</dbReference>
<gene>
    <name evidence="2" type="ORF">PGQ11_002959</name>
</gene>
<sequence length="316" mass="34795">MTLSKTTGDRQSMVLRGVQGLHSARSTMRINQINGIRAFGIGDIVSLPQLVVCGDQSSGKSSVLEGITDIPFPQKDGLCTRFPTEIILRHNSAMTEIVAGIQPHSSRSYEVQKALRAYRRTLTNMSEHSTIIEEVLALMQIRGYGNDTSGNAFANDVLRIEVTGETGLNLTIVDLPGLISVANEEQTEYDIQVVRAMVESYVGSSRAIVLAVIQATNDIANQVIVQLARQHDPEGRRTVGIITKPDLINEGGEANLAILATNQANIKLNLGFFMNPVWQQHNLDMSRVGVEKLRIFLQDLLDTHIEKELPKVVTKR</sequence>
<proteinExistence type="predicted"/>
<dbReference type="PROSITE" id="PS51718">
    <property type="entry name" value="G_DYNAMIN_2"/>
    <property type="match status" value="1"/>
</dbReference>
<feature type="domain" description="Dynamin-type G" evidence="1">
    <location>
        <begin position="44"/>
        <end position="316"/>
    </location>
</feature>
<dbReference type="InterPro" id="IPR022812">
    <property type="entry name" value="Dynamin"/>
</dbReference>
<reference evidence="2 3" key="1">
    <citation type="journal article" date="2024" name="IMA Fungus">
        <title>Apiospora arundinis, a panoply of carbohydrate-active enzymes and secondary metabolites.</title>
        <authorList>
            <person name="Sorensen T."/>
            <person name="Petersen C."/>
            <person name="Muurmann A.T."/>
            <person name="Christiansen J.V."/>
            <person name="Brundto M.L."/>
            <person name="Overgaard C.K."/>
            <person name="Boysen A.T."/>
            <person name="Wollenberg R.D."/>
            <person name="Larsen T.O."/>
            <person name="Sorensen J.L."/>
            <person name="Nielsen K.L."/>
            <person name="Sondergaard T.E."/>
        </authorList>
    </citation>
    <scope>NUCLEOTIDE SEQUENCE [LARGE SCALE GENOMIC DNA]</scope>
    <source>
        <strain evidence="2 3">AAU 773</strain>
    </source>
</reference>
<dbReference type="PRINTS" id="PR00195">
    <property type="entry name" value="DYNAMIN"/>
</dbReference>
<dbReference type="InterPro" id="IPR045063">
    <property type="entry name" value="Dynamin_N"/>
</dbReference>
<dbReference type="InterPro" id="IPR030381">
    <property type="entry name" value="G_DYNAMIN_dom"/>
</dbReference>
<organism evidence="2 3">
    <name type="scientific">Apiospora arundinis</name>
    <dbReference type="NCBI Taxonomy" id="335852"/>
    <lineage>
        <taxon>Eukaryota</taxon>
        <taxon>Fungi</taxon>
        <taxon>Dikarya</taxon>
        <taxon>Ascomycota</taxon>
        <taxon>Pezizomycotina</taxon>
        <taxon>Sordariomycetes</taxon>
        <taxon>Xylariomycetidae</taxon>
        <taxon>Amphisphaeriales</taxon>
        <taxon>Apiosporaceae</taxon>
        <taxon>Apiospora</taxon>
    </lineage>
</organism>
<dbReference type="InterPro" id="IPR027417">
    <property type="entry name" value="P-loop_NTPase"/>
</dbReference>
<keyword evidence="3" id="KW-1185">Reference proteome</keyword>
<dbReference type="Proteomes" id="UP001390339">
    <property type="component" value="Unassembled WGS sequence"/>
</dbReference>
<dbReference type="Gene3D" id="3.40.50.300">
    <property type="entry name" value="P-loop containing nucleotide triphosphate hydrolases"/>
    <property type="match status" value="1"/>
</dbReference>
<keyword evidence="2" id="KW-0378">Hydrolase</keyword>
<dbReference type="Pfam" id="PF00350">
    <property type="entry name" value="Dynamin_N"/>
    <property type="match status" value="1"/>
</dbReference>
<evidence type="ECO:0000313" key="3">
    <source>
        <dbReference type="Proteomes" id="UP001390339"/>
    </source>
</evidence>